<reference evidence="2 3" key="1">
    <citation type="journal article" date="2013" name="PLoS Genet.">
        <title>Plant-symbiotic fungi as chemical engineers: Multi-genome analysis of the Clavicipitaceae reveals dynamics of alkaloid loci.</title>
        <authorList>
            <person name="Schardl C.L."/>
            <person name="Young C.A."/>
            <person name="Hesse U."/>
            <person name="Amyotte S.G."/>
            <person name="Andreeva K."/>
            <person name="Calie P.J."/>
            <person name="Fleetwood D.J."/>
            <person name="Haws D.C."/>
            <person name="Moore N."/>
            <person name="Oeser B."/>
            <person name="Panaccione D.G."/>
            <person name="Schweri K.K."/>
            <person name="Voisey C.R."/>
            <person name="Farman M.L."/>
            <person name="Jaromczyk J.W."/>
            <person name="Roe B.A."/>
            <person name="O'Sullivan D.M."/>
            <person name="Scott B."/>
            <person name="Tudzynski P."/>
            <person name="An Z."/>
            <person name="Arnaoudova E.G."/>
            <person name="Bullock C.T."/>
            <person name="Charlton N.D."/>
            <person name="Chen L."/>
            <person name="Cox M."/>
            <person name="Dinkins R.D."/>
            <person name="Florea S."/>
            <person name="Glenn A.E."/>
            <person name="Gordon A."/>
            <person name="Gueldener U."/>
            <person name="Harris D.R."/>
            <person name="Hollin W."/>
            <person name="Jaromczyk J."/>
            <person name="Johnson R.D."/>
            <person name="Khan A.K."/>
            <person name="Leistner E."/>
            <person name="Leuchtmann A."/>
            <person name="Li C."/>
            <person name="Liu J."/>
            <person name="Liu J."/>
            <person name="Liu M."/>
            <person name="Mace W."/>
            <person name="Machado C."/>
            <person name="Nagabhyru P."/>
            <person name="Pan J."/>
            <person name="Schmid J."/>
            <person name="Sugawara K."/>
            <person name="Steiner U."/>
            <person name="Takach J.E."/>
            <person name="Tanaka E."/>
            <person name="Webb J.S."/>
            <person name="Wilson E.V."/>
            <person name="Wiseman J.L."/>
            <person name="Yoshida R."/>
            <person name="Zeng Z."/>
        </authorList>
    </citation>
    <scope>NUCLEOTIDE SEQUENCE [LARGE SCALE GENOMIC DNA]</scope>
    <source>
        <strain evidence="2 3">20.1</strain>
    </source>
</reference>
<organism evidence="2 3">
    <name type="scientific">Claviceps purpurea (strain 20.1)</name>
    <name type="common">Ergot fungus</name>
    <name type="synonym">Sphacelia segetum</name>
    <dbReference type="NCBI Taxonomy" id="1111077"/>
    <lineage>
        <taxon>Eukaryota</taxon>
        <taxon>Fungi</taxon>
        <taxon>Dikarya</taxon>
        <taxon>Ascomycota</taxon>
        <taxon>Pezizomycotina</taxon>
        <taxon>Sordariomycetes</taxon>
        <taxon>Hypocreomycetidae</taxon>
        <taxon>Hypocreales</taxon>
        <taxon>Clavicipitaceae</taxon>
        <taxon>Claviceps</taxon>
    </lineage>
</organism>
<dbReference type="PhylomeDB" id="M1WBV9"/>
<dbReference type="Proteomes" id="UP000016801">
    <property type="component" value="Unassembled WGS sequence"/>
</dbReference>
<comment type="caution">
    <text evidence="2">The sequence shown here is derived from an EMBL/GenBank/DDBJ whole genome shotgun (WGS) entry which is preliminary data.</text>
</comment>
<dbReference type="AlphaFoldDB" id="M1WBV9"/>
<dbReference type="EMBL" id="CAGA01000009">
    <property type="protein sequence ID" value="CCE28469.1"/>
    <property type="molecule type" value="Genomic_DNA"/>
</dbReference>
<feature type="compositionally biased region" description="Polar residues" evidence="1">
    <location>
        <begin position="196"/>
        <end position="208"/>
    </location>
</feature>
<keyword evidence="3" id="KW-1185">Reference proteome</keyword>
<evidence type="ECO:0000313" key="3">
    <source>
        <dbReference type="Proteomes" id="UP000016801"/>
    </source>
</evidence>
<dbReference type="HOGENOM" id="CLU_076136_0_0_1"/>
<name>M1WBV9_CLAP2</name>
<protein>
    <recommendedName>
        <fullName evidence="4">Myb/SANT-like domain-containing protein</fullName>
    </recommendedName>
</protein>
<proteinExistence type="predicted"/>
<evidence type="ECO:0008006" key="4">
    <source>
        <dbReference type="Google" id="ProtNLM"/>
    </source>
</evidence>
<dbReference type="VEuPathDB" id="FungiDB:CPUR_02156"/>
<dbReference type="OrthoDB" id="4950153at2759"/>
<gene>
    <name evidence="2" type="ORF">CPUR_02156</name>
</gene>
<evidence type="ECO:0000256" key="1">
    <source>
        <dbReference type="SAM" id="MobiDB-lite"/>
    </source>
</evidence>
<feature type="region of interest" description="Disordered" evidence="1">
    <location>
        <begin position="194"/>
        <end position="235"/>
    </location>
</feature>
<evidence type="ECO:0000313" key="2">
    <source>
        <dbReference type="EMBL" id="CCE28469.1"/>
    </source>
</evidence>
<sequence length="319" mass="35805">MSVEPPSNNELEGSKDGRQWTSAEVFAFIGFLNTERNEGALRNTTAKFMAPILKKASNFMSETFPQRSWRYDTTLRSQFRRIRDDYRIFKNISDASGTEWNEADKCFTVSDIQRAGFIEKYDTRAGRIIDTGLLTNDFITIDTYANIFSDEPDAGRQILPARVIRNPLGGSEIPFDADDGRSSDLDEQRRIDLDSIESTAGSRNSTAPTPGPSRVAKATTGRKNTKAKAPKTSGTEANAIANARLRDPESQTHMLALRDAARDEHGFSPSLTTAILLWIQEDQRNARFWTSIKSTKAKLRCLRMKPGFEDVEFPDDLDC</sequence>
<accession>M1WBV9</accession>